<name>A0A423VHP7_CYTCH</name>
<gene>
    <name evidence="1" type="ORF">VSDG_08452</name>
</gene>
<dbReference type="EMBL" id="LJZO01000050">
    <property type="protein sequence ID" value="ROV90428.1"/>
    <property type="molecule type" value="Genomic_DNA"/>
</dbReference>
<keyword evidence="2" id="KW-1185">Reference proteome</keyword>
<sequence length="157" mass="17603">MSVAIVFGLRVAATAETMRSSSSRVALRAMTKRGAASQLEVGQLILLSVYLVDADRVLEAIVAHHSPKLADGQEVEPFPNEHAGYQNKYMDGRHGDKLWRLHIQDLPFTRITPENHPPGKTPRALYFKAFRSKAFRSKAFHSKARLWQSHVGDEPKS</sequence>
<organism evidence="1 2">
    <name type="scientific">Cytospora chrysosperma</name>
    <name type="common">Cytospora canker fungus</name>
    <name type="synonym">Sphaeria chrysosperma</name>
    <dbReference type="NCBI Taxonomy" id="252740"/>
    <lineage>
        <taxon>Eukaryota</taxon>
        <taxon>Fungi</taxon>
        <taxon>Dikarya</taxon>
        <taxon>Ascomycota</taxon>
        <taxon>Pezizomycotina</taxon>
        <taxon>Sordariomycetes</taxon>
        <taxon>Sordariomycetidae</taxon>
        <taxon>Diaporthales</taxon>
        <taxon>Cytosporaceae</taxon>
        <taxon>Cytospora</taxon>
    </lineage>
</organism>
<dbReference type="AlphaFoldDB" id="A0A423VHP7"/>
<proteinExistence type="predicted"/>
<evidence type="ECO:0000313" key="1">
    <source>
        <dbReference type="EMBL" id="ROV90428.1"/>
    </source>
</evidence>
<evidence type="ECO:0000313" key="2">
    <source>
        <dbReference type="Proteomes" id="UP000284375"/>
    </source>
</evidence>
<reference evidence="1 2" key="1">
    <citation type="submission" date="2015-09" db="EMBL/GenBank/DDBJ databases">
        <title>Host preference determinants of Valsa canker pathogens revealed by comparative genomics.</title>
        <authorList>
            <person name="Yin Z."/>
            <person name="Huang L."/>
        </authorList>
    </citation>
    <scope>NUCLEOTIDE SEQUENCE [LARGE SCALE GENOMIC DNA]</scope>
    <source>
        <strain evidence="1 2">YSFL</strain>
    </source>
</reference>
<protein>
    <submittedName>
        <fullName evidence="1">Uncharacterized protein</fullName>
    </submittedName>
</protein>
<comment type="caution">
    <text evidence="1">The sequence shown here is derived from an EMBL/GenBank/DDBJ whole genome shotgun (WGS) entry which is preliminary data.</text>
</comment>
<accession>A0A423VHP7</accession>
<dbReference type="Proteomes" id="UP000284375">
    <property type="component" value="Unassembled WGS sequence"/>
</dbReference>